<dbReference type="Gene3D" id="2.70.70.10">
    <property type="entry name" value="Glucose Permease (Domain IIA)"/>
    <property type="match status" value="1"/>
</dbReference>
<evidence type="ECO:0000313" key="3">
    <source>
        <dbReference type="EMBL" id="OEV04630.1"/>
    </source>
</evidence>
<feature type="compositionally biased region" description="Basic and acidic residues" evidence="1">
    <location>
        <begin position="94"/>
        <end position="140"/>
    </location>
</feature>
<evidence type="ECO:0000313" key="4">
    <source>
        <dbReference type="Proteomes" id="UP000176101"/>
    </source>
</evidence>
<dbReference type="InterPro" id="IPR011055">
    <property type="entry name" value="Dup_hybrid_motif"/>
</dbReference>
<organism evidence="3 4">
    <name type="scientific">Streptomyces oceani</name>
    <dbReference type="NCBI Taxonomy" id="1075402"/>
    <lineage>
        <taxon>Bacteria</taxon>
        <taxon>Bacillati</taxon>
        <taxon>Actinomycetota</taxon>
        <taxon>Actinomycetes</taxon>
        <taxon>Kitasatosporales</taxon>
        <taxon>Streptomycetaceae</taxon>
        <taxon>Streptomyces</taxon>
    </lineage>
</organism>
<accession>A0A1E7KL65</accession>
<dbReference type="Pfam" id="PF01551">
    <property type="entry name" value="Peptidase_M23"/>
    <property type="match status" value="1"/>
</dbReference>
<name>A0A1E7KL65_9ACTN</name>
<dbReference type="CDD" id="cd12797">
    <property type="entry name" value="M23_peptidase"/>
    <property type="match status" value="1"/>
</dbReference>
<dbReference type="PANTHER" id="PTHR21666:SF270">
    <property type="entry name" value="MUREIN HYDROLASE ACTIVATOR ENVC"/>
    <property type="match status" value="1"/>
</dbReference>
<feature type="region of interest" description="Disordered" evidence="1">
    <location>
        <begin position="1"/>
        <end position="22"/>
    </location>
</feature>
<evidence type="ECO:0000259" key="2">
    <source>
        <dbReference type="Pfam" id="PF01551"/>
    </source>
</evidence>
<dbReference type="AlphaFoldDB" id="A0A1E7KL65"/>
<dbReference type="FunFam" id="2.70.70.10:FF:000013">
    <property type="entry name" value="Peptidase family M23"/>
    <property type="match status" value="1"/>
</dbReference>
<feature type="compositionally biased region" description="Low complexity" evidence="1">
    <location>
        <begin position="83"/>
        <end position="93"/>
    </location>
</feature>
<proteinExistence type="predicted"/>
<feature type="domain" description="M23ase beta-sheet core" evidence="2">
    <location>
        <begin position="172"/>
        <end position="268"/>
    </location>
</feature>
<dbReference type="GO" id="GO:0004222">
    <property type="term" value="F:metalloendopeptidase activity"/>
    <property type="evidence" value="ECO:0007669"/>
    <property type="project" value="TreeGrafter"/>
</dbReference>
<keyword evidence="4" id="KW-1185">Reference proteome</keyword>
<dbReference type="STRING" id="1075402.AN216_06960"/>
<sequence length="280" mass="28684">MAFTRPTGKHRRPTRADRKGAQVAGLAGLATVGAVGSLASPAMAATGQQAQQPAHGGLTQTVTLDDGLAVSVNEQANNQQSSAVRAEATAAARADAKEHAAESKKKAEAEARKRAAERAEARAEARAQERVEERAARSAEPRSAVGGYVAPIAGGSVSTEYGSAGGSWSSGQHTGADFSASSGTAVQSVTDGEVVEAGWSGSYGYRVVIQHEDGMYTQYAHLSSLQVSAGQQVGAGQQIALSGSTGNSSGPHLHFEVRSGAEYGSDVDPLAYLRQHGVNV</sequence>
<feature type="region of interest" description="Disordered" evidence="1">
    <location>
        <begin position="75"/>
        <end position="142"/>
    </location>
</feature>
<dbReference type="EMBL" id="LJGU01000113">
    <property type="protein sequence ID" value="OEV04630.1"/>
    <property type="molecule type" value="Genomic_DNA"/>
</dbReference>
<gene>
    <name evidence="3" type="ORF">AN216_06960</name>
</gene>
<dbReference type="InterPro" id="IPR050570">
    <property type="entry name" value="Cell_wall_metabolism_enzyme"/>
</dbReference>
<comment type="caution">
    <text evidence="3">The sequence shown here is derived from an EMBL/GenBank/DDBJ whole genome shotgun (WGS) entry which is preliminary data.</text>
</comment>
<evidence type="ECO:0000256" key="1">
    <source>
        <dbReference type="SAM" id="MobiDB-lite"/>
    </source>
</evidence>
<dbReference type="PANTHER" id="PTHR21666">
    <property type="entry name" value="PEPTIDASE-RELATED"/>
    <property type="match status" value="1"/>
</dbReference>
<dbReference type="Proteomes" id="UP000176101">
    <property type="component" value="Unassembled WGS sequence"/>
</dbReference>
<reference evidence="3 4" key="1">
    <citation type="journal article" date="2016" name="Front. Microbiol.">
        <title>Comparative Genomics Analysis of Streptomyces Species Reveals Their Adaptation to the Marine Environment and Their Diversity at the Genomic Level.</title>
        <authorList>
            <person name="Tian X."/>
            <person name="Zhang Z."/>
            <person name="Yang T."/>
            <person name="Chen M."/>
            <person name="Li J."/>
            <person name="Chen F."/>
            <person name="Yang J."/>
            <person name="Li W."/>
            <person name="Zhang B."/>
            <person name="Zhang Z."/>
            <person name="Wu J."/>
            <person name="Zhang C."/>
            <person name="Long L."/>
            <person name="Xiao J."/>
        </authorList>
    </citation>
    <scope>NUCLEOTIDE SEQUENCE [LARGE SCALE GENOMIC DNA]</scope>
    <source>
        <strain evidence="3 4">SCSIO 02100</strain>
    </source>
</reference>
<dbReference type="SUPFAM" id="SSF51261">
    <property type="entry name" value="Duplicated hybrid motif"/>
    <property type="match status" value="1"/>
</dbReference>
<dbReference type="OrthoDB" id="5244067at2"/>
<dbReference type="InterPro" id="IPR016047">
    <property type="entry name" value="M23ase_b-sheet_dom"/>
</dbReference>
<protein>
    <submittedName>
        <fullName evidence="3">Peptidase</fullName>
    </submittedName>
</protein>
<dbReference type="RefSeq" id="WP_070195705.1">
    <property type="nucleotide sequence ID" value="NZ_LJGU01000113.1"/>
</dbReference>